<sequence length="123" mass="13940">MAIKVLFGIRVSVTQVKNEFIHHQLDISFSAQRKQMAWRVNKCIVLQDEWMVNPSRKEQLVNINSNNGIVLLAIVAFIAVALLIRHEKTTIQPVVKLELFKHLSFSTGMDTSFLFGIGLYGSV</sequence>
<name>A0A494W5P6_9SPHI</name>
<dbReference type="EMBL" id="CP032869">
    <property type="protein sequence ID" value="AYL99123.1"/>
    <property type="molecule type" value="Genomic_DNA"/>
</dbReference>
<evidence type="ECO:0000256" key="1">
    <source>
        <dbReference type="SAM" id="Phobius"/>
    </source>
</evidence>
<reference evidence="2 3" key="1">
    <citation type="submission" date="2018-10" db="EMBL/GenBank/DDBJ databases">
        <title>Genome sequencing of Mucilaginibacter sp. HYN0043.</title>
        <authorList>
            <person name="Kim M."/>
            <person name="Yi H."/>
        </authorList>
    </citation>
    <scope>NUCLEOTIDE SEQUENCE [LARGE SCALE GENOMIC DNA]</scope>
    <source>
        <strain evidence="2 3">HYN0043</strain>
    </source>
</reference>
<dbReference type="RefSeq" id="WP_119407366.1">
    <property type="nucleotide sequence ID" value="NZ_CP032869.1"/>
</dbReference>
<keyword evidence="1" id="KW-0472">Membrane</keyword>
<evidence type="ECO:0000313" key="3">
    <source>
        <dbReference type="Proteomes" id="UP000270046"/>
    </source>
</evidence>
<dbReference type="Proteomes" id="UP000270046">
    <property type="component" value="Chromosome"/>
</dbReference>
<keyword evidence="1" id="KW-1133">Transmembrane helix</keyword>
<gene>
    <name evidence="2" type="ORF">HYN43_029330</name>
</gene>
<keyword evidence="1" id="KW-0812">Transmembrane</keyword>
<accession>A0A494W5P6</accession>
<organism evidence="2 3">
    <name type="scientific">Mucilaginibacter celer</name>
    <dbReference type="NCBI Taxonomy" id="2305508"/>
    <lineage>
        <taxon>Bacteria</taxon>
        <taxon>Pseudomonadati</taxon>
        <taxon>Bacteroidota</taxon>
        <taxon>Sphingobacteriia</taxon>
        <taxon>Sphingobacteriales</taxon>
        <taxon>Sphingobacteriaceae</taxon>
        <taxon>Mucilaginibacter</taxon>
    </lineage>
</organism>
<protein>
    <submittedName>
        <fullName evidence="2">Uncharacterized protein</fullName>
    </submittedName>
</protein>
<feature type="transmembrane region" description="Helical" evidence="1">
    <location>
        <begin position="67"/>
        <end position="84"/>
    </location>
</feature>
<evidence type="ECO:0000313" key="2">
    <source>
        <dbReference type="EMBL" id="AYL99123.1"/>
    </source>
</evidence>
<proteinExistence type="predicted"/>
<keyword evidence="3" id="KW-1185">Reference proteome</keyword>
<dbReference type="AlphaFoldDB" id="A0A494W5P6"/>
<dbReference type="KEGG" id="muh:HYN43_029330"/>